<proteinExistence type="predicted"/>
<evidence type="ECO:0000313" key="1">
    <source>
        <dbReference type="EMBL" id="GGA90422.1"/>
    </source>
</evidence>
<dbReference type="AlphaFoldDB" id="A0A916WEF9"/>
<dbReference type="EMBL" id="BMIG01000002">
    <property type="protein sequence ID" value="GGA90422.1"/>
    <property type="molecule type" value="Genomic_DNA"/>
</dbReference>
<evidence type="ECO:0000313" key="2">
    <source>
        <dbReference type="Proteomes" id="UP000620596"/>
    </source>
</evidence>
<name>A0A916WEF9_9BURK</name>
<gene>
    <name evidence="1" type="ORF">GCM10011496_09170</name>
</gene>
<reference evidence="1" key="2">
    <citation type="submission" date="2020-09" db="EMBL/GenBank/DDBJ databases">
        <authorList>
            <person name="Sun Q."/>
            <person name="Zhou Y."/>
        </authorList>
    </citation>
    <scope>NUCLEOTIDE SEQUENCE</scope>
    <source>
        <strain evidence="1">CGMCC 1.15322</strain>
    </source>
</reference>
<organism evidence="1 2">
    <name type="scientific">Polaromonas eurypsychrophila</name>
    <dbReference type="NCBI Taxonomy" id="1614635"/>
    <lineage>
        <taxon>Bacteria</taxon>
        <taxon>Pseudomonadati</taxon>
        <taxon>Pseudomonadota</taxon>
        <taxon>Betaproteobacteria</taxon>
        <taxon>Burkholderiales</taxon>
        <taxon>Comamonadaceae</taxon>
        <taxon>Polaromonas</taxon>
    </lineage>
</organism>
<dbReference type="InterPro" id="IPR012434">
    <property type="entry name" value="DUF1631"/>
</dbReference>
<dbReference type="Pfam" id="PF07793">
    <property type="entry name" value="DUF1631"/>
    <property type="match status" value="1"/>
</dbReference>
<keyword evidence="2" id="KW-1185">Reference proteome</keyword>
<dbReference type="RefSeq" id="WP_229676168.1">
    <property type="nucleotide sequence ID" value="NZ_BMIG01000002.1"/>
</dbReference>
<dbReference type="Proteomes" id="UP000620596">
    <property type="component" value="Unassembled WGS sequence"/>
</dbReference>
<comment type="caution">
    <text evidence="1">The sequence shown here is derived from an EMBL/GenBank/DDBJ whole genome shotgun (WGS) entry which is preliminary data.</text>
</comment>
<accession>A0A916WEF9</accession>
<protein>
    <submittedName>
        <fullName evidence="1">Uncharacterized protein</fullName>
    </submittedName>
</protein>
<reference evidence="1" key="1">
    <citation type="journal article" date="2014" name="Int. J. Syst. Evol. Microbiol.">
        <title>Complete genome sequence of Corynebacterium casei LMG S-19264T (=DSM 44701T), isolated from a smear-ripened cheese.</title>
        <authorList>
            <consortium name="US DOE Joint Genome Institute (JGI-PGF)"/>
            <person name="Walter F."/>
            <person name="Albersmeier A."/>
            <person name="Kalinowski J."/>
            <person name="Ruckert C."/>
        </authorList>
    </citation>
    <scope>NUCLEOTIDE SEQUENCE</scope>
    <source>
        <strain evidence="1">CGMCC 1.15322</strain>
    </source>
</reference>
<sequence>MKLFDQKSNGCPSSITMLQGSKQTRLNTRTLNVSRFQIFLGLREGRWVDLHSKRRWLRAQLILASARGTLFMFVSHGGQPHSMTKRICERLITQGLMRPINTSGVVDHALDALLAQSETPLPDLT</sequence>